<dbReference type="NCBIfam" id="TIGR00738">
    <property type="entry name" value="rrf2_super"/>
    <property type="match status" value="1"/>
</dbReference>
<dbReference type="PANTHER" id="PTHR33221">
    <property type="entry name" value="WINGED HELIX-TURN-HELIX TRANSCRIPTIONAL REGULATOR, RRF2 FAMILY"/>
    <property type="match status" value="1"/>
</dbReference>
<evidence type="ECO:0000313" key="1">
    <source>
        <dbReference type="EMBL" id="BDZ75887.1"/>
    </source>
</evidence>
<accession>A0ABN6YZT8</accession>
<sequence>MQLNLTTDYAIRFLLCLGDTKGIMTGSLIADQMKIPPKYLLKIARKLRGAGMLGTVTGAKGGYYLLRSLEEITLLDVLNVMESSVKVNRCLEDDGYCNRGAVSTCQIRKYYQYIQKEMENKWFSRSLGEIVKMMDAETCAADDMQKELTEIKCSHGLREQRLARRRELQANIIESIPVAQCVSEENGKGYHEKIV</sequence>
<dbReference type="InterPro" id="IPR036390">
    <property type="entry name" value="WH_DNA-bd_sf"/>
</dbReference>
<evidence type="ECO:0000313" key="2">
    <source>
        <dbReference type="Proteomes" id="UP001305815"/>
    </source>
</evidence>
<evidence type="ECO:0008006" key="3">
    <source>
        <dbReference type="Google" id="ProtNLM"/>
    </source>
</evidence>
<dbReference type="RefSeq" id="WP_256194811.1">
    <property type="nucleotide sequence ID" value="NZ_AP027742.1"/>
</dbReference>
<dbReference type="InterPro" id="IPR000944">
    <property type="entry name" value="Tscrpt_reg_Rrf2"/>
</dbReference>
<dbReference type="SUPFAM" id="SSF46785">
    <property type="entry name" value="Winged helix' DNA-binding domain"/>
    <property type="match status" value="1"/>
</dbReference>
<proteinExistence type="predicted"/>
<dbReference type="Gene3D" id="1.10.10.10">
    <property type="entry name" value="Winged helix-like DNA-binding domain superfamily/Winged helix DNA-binding domain"/>
    <property type="match status" value="1"/>
</dbReference>
<name>A0ABN6YZT8_9FIRM</name>
<organism evidence="1 2">
    <name type="scientific">Claveliimonas bilis</name>
    <dbReference type="NCBI Taxonomy" id="3028070"/>
    <lineage>
        <taxon>Bacteria</taxon>
        <taxon>Bacillati</taxon>
        <taxon>Bacillota</taxon>
        <taxon>Clostridia</taxon>
        <taxon>Lachnospirales</taxon>
        <taxon>Lachnospiraceae</taxon>
        <taxon>Claveliimonas</taxon>
    </lineage>
</organism>
<dbReference type="Pfam" id="PF02082">
    <property type="entry name" value="Rrf2"/>
    <property type="match status" value="1"/>
</dbReference>
<reference evidence="2" key="1">
    <citation type="journal article" date="2023" name="Int. J. Syst. Evol. Microbiol.">
        <title>Claveliimonas bilis gen. nov., sp. nov., deoxycholic acid-producing bacteria isolated from human faeces, and reclassification of Sellimonas monacensis Zenner et al. 2021 as Claveliimonas monacensis comb. nov.</title>
        <authorList>
            <person name="Hisatomi A."/>
            <person name="Kastawa N.W.E.P.G."/>
            <person name="Song I."/>
            <person name="Ohkuma M."/>
            <person name="Fukiya S."/>
            <person name="Sakamoto M."/>
        </authorList>
    </citation>
    <scope>NUCLEOTIDE SEQUENCE [LARGE SCALE GENOMIC DNA]</scope>
    <source>
        <strain evidence="2">12BBH14</strain>
    </source>
</reference>
<dbReference type="InterPro" id="IPR036388">
    <property type="entry name" value="WH-like_DNA-bd_sf"/>
</dbReference>
<dbReference type="PROSITE" id="PS51197">
    <property type="entry name" value="HTH_RRF2_2"/>
    <property type="match status" value="1"/>
</dbReference>
<protein>
    <recommendedName>
        <fullName evidence="3">Rrf2 family transcriptional regulator</fullName>
    </recommendedName>
</protein>
<gene>
    <name evidence="1" type="ORF">Lac1_00700</name>
</gene>
<dbReference type="Proteomes" id="UP001305815">
    <property type="component" value="Chromosome"/>
</dbReference>
<dbReference type="EMBL" id="AP027742">
    <property type="protein sequence ID" value="BDZ75887.1"/>
    <property type="molecule type" value="Genomic_DNA"/>
</dbReference>
<dbReference type="PANTHER" id="PTHR33221:SF15">
    <property type="entry name" value="HTH-TYPE TRANSCRIPTIONAL REGULATOR YWGB-RELATED"/>
    <property type="match status" value="1"/>
</dbReference>
<keyword evidence="2" id="KW-1185">Reference proteome</keyword>